<comment type="subcellular location">
    <subcellularLocation>
        <location evidence="1 10">Cell outer membrane</location>
        <topology evidence="1 10">Multi-pass membrane protein</topology>
    </subcellularLocation>
</comment>
<dbReference type="EMBL" id="JBEXAC010000002">
    <property type="protein sequence ID" value="MET7000389.1"/>
    <property type="molecule type" value="Genomic_DNA"/>
</dbReference>
<evidence type="ECO:0000256" key="12">
    <source>
        <dbReference type="SAM" id="SignalP"/>
    </source>
</evidence>
<dbReference type="InterPro" id="IPR000531">
    <property type="entry name" value="Beta-barrel_TonB"/>
</dbReference>
<keyword evidence="6 11" id="KW-0798">TonB box</keyword>
<dbReference type="PROSITE" id="PS52016">
    <property type="entry name" value="TONB_DEPENDENT_REC_3"/>
    <property type="match status" value="1"/>
</dbReference>
<dbReference type="Gene3D" id="2.170.130.10">
    <property type="entry name" value="TonB-dependent receptor, plug domain"/>
    <property type="match status" value="1"/>
</dbReference>
<dbReference type="InterPro" id="IPR037066">
    <property type="entry name" value="Plug_dom_sf"/>
</dbReference>
<evidence type="ECO:0000256" key="9">
    <source>
        <dbReference type="ARBA" id="ARBA00023237"/>
    </source>
</evidence>
<reference evidence="15 16" key="1">
    <citation type="submission" date="2024-06" db="EMBL/GenBank/DDBJ databases">
        <title>Chitinophaga defluvii sp. nov., isolated from municipal sewage.</title>
        <authorList>
            <person name="Zhang L."/>
        </authorList>
    </citation>
    <scope>NUCLEOTIDE SEQUENCE [LARGE SCALE GENOMIC DNA]</scope>
    <source>
        <strain evidence="15 16">H8</strain>
    </source>
</reference>
<dbReference type="InterPro" id="IPR012910">
    <property type="entry name" value="Plug_dom"/>
</dbReference>
<evidence type="ECO:0000256" key="5">
    <source>
        <dbReference type="ARBA" id="ARBA00022729"/>
    </source>
</evidence>
<name>A0ABV2TBI4_9BACT</name>
<dbReference type="InterPro" id="IPR039426">
    <property type="entry name" value="TonB-dep_rcpt-like"/>
</dbReference>
<evidence type="ECO:0000256" key="6">
    <source>
        <dbReference type="ARBA" id="ARBA00023077"/>
    </source>
</evidence>
<dbReference type="RefSeq" id="WP_354662949.1">
    <property type="nucleotide sequence ID" value="NZ_JBEXAC010000002.1"/>
</dbReference>
<keyword evidence="9 10" id="KW-0998">Cell outer membrane</keyword>
<evidence type="ECO:0000256" key="7">
    <source>
        <dbReference type="ARBA" id="ARBA00023136"/>
    </source>
</evidence>
<feature type="domain" description="TonB-dependent receptor-like beta-barrel" evidence="13">
    <location>
        <begin position="362"/>
        <end position="766"/>
    </location>
</feature>
<gene>
    <name evidence="15" type="ORF">ABR189_23560</name>
</gene>
<keyword evidence="8 15" id="KW-0675">Receptor</keyword>
<keyword evidence="4 10" id="KW-0812">Transmembrane</keyword>
<feature type="signal peptide" evidence="12">
    <location>
        <begin position="1"/>
        <end position="21"/>
    </location>
</feature>
<evidence type="ECO:0000256" key="4">
    <source>
        <dbReference type="ARBA" id="ARBA00022692"/>
    </source>
</evidence>
<feature type="domain" description="TonB-dependent receptor plug" evidence="14">
    <location>
        <begin position="124"/>
        <end position="227"/>
    </location>
</feature>
<dbReference type="Pfam" id="PF00593">
    <property type="entry name" value="TonB_dep_Rec_b-barrel"/>
    <property type="match status" value="1"/>
</dbReference>
<keyword evidence="16" id="KW-1185">Reference proteome</keyword>
<keyword evidence="5 12" id="KW-0732">Signal</keyword>
<evidence type="ECO:0000256" key="11">
    <source>
        <dbReference type="RuleBase" id="RU003357"/>
    </source>
</evidence>
<evidence type="ECO:0000256" key="8">
    <source>
        <dbReference type="ARBA" id="ARBA00023170"/>
    </source>
</evidence>
<keyword evidence="2 10" id="KW-0813">Transport</keyword>
<evidence type="ECO:0000259" key="14">
    <source>
        <dbReference type="Pfam" id="PF07715"/>
    </source>
</evidence>
<comment type="caution">
    <text evidence="15">The sequence shown here is derived from an EMBL/GenBank/DDBJ whole genome shotgun (WGS) entry which is preliminary data.</text>
</comment>
<dbReference type="InterPro" id="IPR036942">
    <property type="entry name" value="Beta-barrel_TonB_sf"/>
</dbReference>
<dbReference type="SUPFAM" id="SSF56935">
    <property type="entry name" value="Porins"/>
    <property type="match status" value="1"/>
</dbReference>
<protein>
    <submittedName>
        <fullName evidence="15">TonB-dependent receptor</fullName>
    </submittedName>
</protein>
<comment type="similarity">
    <text evidence="10 11">Belongs to the TonB-dependent receptor family.</text>
</comment>
<sequence>MQNKQILLTIMLCLFFGLAKSQSPVTYQLEGVLQDDHNDAIQGVILLVQTGKGTNTSENGSFRFPGLAAGKYTLEIRAMGFKKIIKQVQLPADNARPLIIKLKKDNQGLSAVTVWGKTAAEAVRQQSYNVVAVDAKKLYNTTMDVGQVLNRVSGVRVRESGGVGADINFSLNGFTGQQVKFFVDGMPMDNFGTSFQLNNIPINFAERIEVYKGVVPVWLGGDALGGAVNIVTNTAPRTYLDVSYSYGSFNTHKTAINAGIISKAGLTLQVNAYQNYSDNNYKVDVDVADLETGVYTPMRVRRFHDTYHNEALVTNVGVVGKKYADQLLIGIMLGKNQADIQTGNRMYDVYGGRTRSGNIIQPTLKYTKTNLFVKGLNLRISGMYNPGEERSVDTLFRMYNWLGQWQYKDPNNPETPGGESSRMDYRYKNNNGIGNFNLSYQLNDHHSFVLSNVITSFNRTGVNKFDPDNEADKQPKKTLKNIVGLGYKYDYNERWSTSVFVKNYHQSSKTSILAEGEYYHKNGSVDQWGYGLASTYFILPALQAKVSYEKAYRLPNNDELFGDVINLTGNPDLRPESSDNINVGLNYSFTLKQDHHFVLDGNFIFRNAKDYIRNQLQGVSFTGRTLMVPVNTRDVTNRGIDADVRYTFRDFFTAGVNITYQNLRNNTRIEPGTTIQSPVYRDRIPNMPYLFGNANASFTVRNVGWKDTRLTIGYNMLFAEKSYLRWPSQGSADTKYFVPRQFCHDINAVYSIKNGRYNVGAGISNLFDKALYDNFSLQKPGRAFNIKLRYFFVKNKIN</sequence>
<dbReference type="Gene3D" id="2.40.170.20">
    <property type="entry name" value="TonB-dependent receptor, beta-barrel domain"/>
    <property type="match status" value="1"/>
</dbReference>
<evidence type="ECO:0000256" key="1">
    <source>
        <dbReference type="ARBA" id="ARBA00004571"/>
    </source>
</evidence>
<evidence type="ECO:0000313" key="15">
    <source>
        <dbReference type="EMBL" id="MET7000389.1"/>
    </source>
</evidence>
<keyword evidence="3 10" id="KW-1134">Transmembrane beta strand</keyword>
<dbReference type="Pfam" id="PF07715">
    <property type="entry name" value="Plug"/>
    <property type="match status" value="1"/>
</dbReference>
<organism evidence="15 16">
    <name type="scientific">Chitinophaga defluvii</name>
    <dbReference type="NCBI Taxonomy" id="3163343"/>
    <lineage>
        <taxon>Bacteria</taxon>
        <taxon>Pseudomonadati</taxon>
        <taxon>Bacteroidota</taxon>
        <taxon>Chitinophagia</taxon>
        <taxon>Chitinophagales</taxon>
        <taxon>Chitinophagaceae</taxon>
        <taxon>Chitinophaga</taxon>
    </lineage>
</organism>
<dbReference type="Pfam" id="PF13715">
    <property type="entry name" value="CarbopepD_reg_2"/>
    <property type="match status" value="1"/>
</dbReference>
<evidence type="ECO:0000313" key="16">
    <source>
        <dbReference type="Proteomes" id="UP001549749"/>
    </source>
</evidence>
<evidence type="ECO:0000256" key="10">
    <source>
        <dbReference type="PROSITE-ProRule" id="PRU01360"/>
    </source>
</evidence>
<evidence type="ECO:0000256" key="2">
    <source>
        <dbReference type="ARBA" id="ARBA00022448"/>
    </source>
</evidence>
<dbReference type="Proteomes" id="UP001549749">
    <property type="component" value="Unassembled WGS sequence"/>
</dbReference>
<dbReference type="SUPFAM" id="SSF49464">
    <property type="entry name" value="Carboxypeptidase regulatory domain-like"/>
    <property type="match status" value="1"/>
</dbReference>
<accession>A0ABV2TBI4</accession>
<feature type="chain" id="PRO_5046750284" evidence="12">
    <location>
        <begin position="22"/>
        <end position="798"/>
    </location>
</feature>
<evidence type="ECO:0000256" key="3">
    <source>
        <dbReference type="ARBA" id="ARBA00022452"/>
    </source>
</evidence>
<proteinExistence type="inferred from homology"/>
<dbReference type="PANTHER" id="PTHR30069:SF29">
    <property type="entry name" value="HEMOGLOBIN AND HEMOGLOBIN-HAPTOGLOBIN-BINDING PROTEIN 1-RELATED"/>
    <property type="match status" value="1"/>
</dbReference>
<evidence type="ECO:0000259" key="13">
    <source>
        <dbReference type="Pfam" id="PF00593"/>
    </source>
</evidence>
<dbReference type="Gene3D" id="2.60.40.1120">
    <property type="entry name" value="Carboxypeptidase-like, regulatory domain"/>
    <property type="match status" value="1"/>
</dbReference>
<keyword evidence="7 10" id="KW-0472">Membrane</keyword>
<dbReference type="PANTHER" id="PTHR30069">
    <property type="entry name" value="TONB-DEPENDENT OUTER MEMBRANE RECEPTOR"/>
    <property type="match status" value="1"/>
</dbReference>
<dbReference type="InterPro" id="IPR008969">
    <property type="entry name" value="CarboxyPept-like_regulatory"/>
</dbReference>